<reference evidence="2 3" key="1">
    <citation type="submission" date="2020-08" db="EMBL/GenBank/DDBJ databases">
        <authorList>
            <person name="Newling K."/>
            <person name="Davey J."/>
            <person name="Forrester S."/>
        </authorList>
    </citation>
    <scope>NUCLEOTIDE SEQUENCE [LARGE SCALE GENOMIC DNA]</scope>
    <source>
        <strain evidence="3">Crithidia deanei Carvalho (ATCC PRA-265)</strain>
    </source>
</reference>
<dbReference type="InterPro" id="IPR005135">
    <property type="entry name" value="Endo/exonuclease/phosphatase"/>
</dbReference>
<dbReference type="GO" id="GO:0000288">
    <property type="term" value="P:nuclear-transcribed mRNA catabolic process, deadenylation-dependent decay"/>
    <property type="evidence" value="ECO:0007669"/>
    <property type="project" value="TreeGrafter"/>
</dbReference>
<name>A0A7G2C7H8_9TRYP</name>
<dbReference type="Gene3D" id="3.60.10.10">
    <property type="entry name" value="Endonuclease/exonuclease/phosphatase"/>
    <property type="match status" value="1"/>
</dbReference>
<dbReference type="VEuPathDB" id="TriTrypDB:ADEAN_000244400"/>
<dbReference type="AlphaFoldDB" id="A0A7G2C7H8"/>
<dbReference type="GO" id="GO:0004519">
    <property type="term" value="F:endonuclease activity"/>
    <property type="evidence" value="ECO:0007669"/>
    <property type="project" value="UniProtKB-KW"/>
</dbReference>
<accession>A0A7G2C7H8</accession>
<dbReference type="GO" id="GO:0005739">
    <property type="term" value="C:mitochondrion"/>
    <property type="evidence" value="ECO:0007669"/>
    <property type="project" value="TreeGrafter"/>
</dbReference>
<dbReference type="GO" id="GO:0000175">
    <property type="term" value="F:3'-5'-RNA exonuclease activity"/>
    <property type="evidence" value="ECO:0007669"/>
    <property type="project" value="TreeGrafter"/>
</dbReference>
<evidence type="ECO:0000259" key="1">
    <source>
        <dbReference type="Pfam" id="PF03372"/>
    </source>
</evidence>
<keyword evidence="2" id="KW-0255">Endonuclease</keyword>
<dbReference type="InterPro" id="IPR036691">
    <property type="entry name" value="Endo/exonu/phosph_ase_sf"/>
</dbReference>
<dbReference type="Pfam" id="PF03372">
    <property type="entry name" value="Exo_endo_phos"/>
    <property type="match status" value="1"/>
</dbReference>
<sequence length="566" mass="63290">MAREKEESAVVALDRMRLLFKRSGGRAKMTKDEILASCPTLEVYGVPNAGDDSAPFQRLDASLTNNEFWPRAREILVGSEKHKVALQYNIPTITSITPPKTPYVGLPLVCSNITTLFSTDADMRYEWLETVQGGSEPRVISRDPVLLPTEDLLGKSITLRVSPGAQEGSWSQILLPPVQSAPPPVDRWKLTKEPVSTPHFRVVSYNILYEDFCTGRHARTHIYPFATDDVLDPENRSARVLQELLAYNADIICLQECGKKVFHTFLLPAMRTKGYDGVYANKSGSVQEGCGILFRSTRYKLAESETTPLSWGTVSTQFTSLAEQIEPHKEFKEALQNVTNIALVLLLEELETGKRLVVGNTHLFFHANACHIRLVQAYIYLDALNRMATKESATSRLPIVMCGDCNCTHSTGAYRLFTTGQVEKIHHSWEKGKLFFWGCDRQLGYSGETLESVAVSEAISEEAAATKKRVVEERAPLETCFSQSLVAKLRLTDAYFRMDPSLPWTNYTLSFKEVVDYIMFSGDNLDVTQTIPIPSEAELSEQYALPNKNYPSDHVALIADLLMKGA</sequence>
<keyword evidence="3" id="KW-1185">Reference proteome</keyword>
<proteinExistence type="predicted"/>
<organism evidence="2 3">
    <name type="scientific">Angomonas deanei</name>
    <dbReference type="NCBI Taxonomy" id="59799"/>
    <lineage>
        <taxon>Eukaryota</taxon>
        <taxon>Discoba</taxon>
        <taxon>Euglenozoa</taxon>
        <taxon>Kinetoplastea</taxon>
        <taxon>Metakinetoplastina</taxon>
        <taxon>Trypanosomatida</taxon>
        <taxon>Trypanosomatidae</taxon>
        <taxon>Strigomonadinae</taxon>
        <taxon>Angomonas</taxon>
    </lineage>
</organism>
<dbReference type="PANTHER" id="PTHR12121">
    <property type="entry name" value="CARBON CATABOLITE REPRESSOR PROTEIN 4"/>
    <property type="match status" value="1"/>
</dbReference>
<dbReference type="PANTHER" id="PTHR12121:SF37">
    <property type="entry name" value="2',5'-PHOSPHODIESTERASE 12"/>
    <property type="match status" value="1"/>
</dbReference>
<feature type="domain" description="Endonuclease/exonuclease/phosphatase" evidence="1">
    <location>
        <begin position="204"/>
        <end position="554"/>
    </location>
</feature>
<dbReference type="EMBL" id="LR877148">
    <property type="protein sequence ID" value="CAD2214991.1"/>
    <property type="molecule type" value="Genomic_DNA"/>
</dbReference>
<evidence type="ECO:0000313" key="3">
    <source>
        <dbReference type="Proteomes" id="UP000515908"/>
    </source>
</evidence>
<keyword evidence="2" id="KW-0378">Hydrolase</keyword>
<dbReference type="Proteomes" id="UP000515908">
    <property type="component" value="Chromosome 04"/>
</dbReference>
<keyword evidence="2" id="KW-0269">Exonuclease</keyword>
<dbReference type="SUPFAM" id="SSF56219">
    <property type="entry name" value="DNase I-like"/>
    <property type="match status" value="1"/>
</dbReference>
<protein>
    <submittedName>
        <fullName evidence="2">Endonuclease/Exonuclease/phosphatase family, putative</fullName>
    </submittedName>
</protein>
<dbReference type="InterPro" id="IPR050410">
    <property type="entry name" value="CCR4/nocturin_mRNA_transcr"/>
</dbReference>
<gene>
    <name evidence="2" type="ORF">ADEAN_000244400</name>
</gene>
<keyword evidence="2" id="KW-0540">Nuclease</keyword>
<evidence type="ECO:0000313" key="2">
    <source>
        <dbReference type="EMBL" id="CAD2214991.1"/>
    </source>
</evidence>